<evidence type="ECO:0000313" key="2">
    <source>
        <dbReference type="EMBL" id="KAL0437533.1"/>
    </source>
</evidence>
<accession>A0AAW2W782</accession>
<proteinExistence type="predicted"/>
<dbReference type="EMBL" id="JACGWJ010000002">
    <property type="protein sequence ID" value="KAL0437533.1"/>
    <property type="molecule type" value="Genomic_DNA"/>
</dbReference>
<reference evidence="2" key="1">
    <citation type="submission" date="2020-06" db="EMBL/GenBank/DDBJ databases">
        <authorList>
            <person name="Li T."/>
            <person name="Hu X."/>
            <person name="Zhang T."/>
            <person name="Song X."/>
            <person name="Zhang H."/>
            <person name="Dai N."/>
            <person name="Sheng W."/>
            <person name="Hou X."/>
            <person name="Wei L."/>
        </authorList>
    </citation>
    <scope>NUCLEOTIDE SEQUENCE</scope>
    <source>
        <strain evidence="2">G02</strain>
        <tissue evidence="2">Leaf</tissue>
    </source>
</reference>
<sequence length="126" mass="14377">MGRLEAALKQRENDFSQVKGERDEALENVAAWERRFEREVSTGKRFLASASGVAFIAKSQEEAISRFQESDEFETILTDRAAPIYDDAIRKCRRVLRQTLHEKGQIDEEDIGRLDPEVSEGEDEAS</sequence>
<organism evidence="2">
    <name type="scientific">Sesamum radiatum</name>
    <name type="common">Black benniseed</name>
    <dbReference type="NCBI Taxonomy" id="300843"/>
    <lineage>
        <taxon>Eukaryota</taxon>
        <taxon>Viridiplantae</taxon>
        <taxon>Streptophyta</taxon>
        <taxon>Embryophyta</taxon>
        <taxon>Tracheophyta</taxon>
        <taxon>Spermatophyta</taxon>
        <taxon>Magnoliopsida</taxon>
        <taxon>eudicotyledons</taxon>
        <taxon>Gunneridae</taxon>
        <taxon>Pentapetalae</taxon>
        <taxon>asterids</taxon>
        <taxon>lamiids</taxon>
        <taxon>Lamiales</taxon>
        <taxon>Pedaliaceae</taxon>
        <taxon>Sesamum</taxon>
    </lineage>
</organism>
<reference evidence="2" key="2">
    <citation type="journal article" date="2024" name="Plant">
        <title>Genomic evolution and insights into agronomic trait innovations of Sesamum species.</title>
        <authorList>
            <person name="Miao H."/>
            <person name="Wang L."/>
            <person name="Qu L."/>
            <person name="Liu H."/>
            <person name="Sun Y."/>
            <person name="Le M."/>
            <person name="Wang Q."/>
            <person name="Wei S."/>
            <person name="Zheng Y."/>
            <person name="Lin W."/>
            <person name="Duan Y."/>
            <person name="Cao H."/>
            <person name="Xiong S."/>
            <person name="Wang X."/>
            <person name="Wei L."/>
            <person name="Li C."/>
            <person name="Ma Q."/>
            <person name="Ju M."/>
            <person name="Zhao R."/>
            <person name="Li G."/>
            <person name="Mu C."/>
            <person name="Tian Q."/>
            <person name="Mei H."/>
            <person name="Zhang T."/>
            <person name="Gao T."/>
            <person name="Zhang H."/>
        </authorList>
    </citation>
    <scope>NUCLEOTIDE SEQUENCE</scope>
    <source>
        <strain evidence="2">G02</strain>
    </source>
</reference>
<dbReference type="AlphaFoldDB" id="A0AAW2W782"/>
<feature type="compositionally biased region" description="Basic and acidic residues" evidence="1">
    <location>
        <begin position="105"/>
        <end position="116"/>
    </location>
</feature>
<protein>
    <submittedName>
        <fullName evidence="2">Uncharacterized protein</fullName>
    </submittedName>
</protein>
<name>A0AAW2W782_SESRA</name>
<feature type="region of interest" description="Disordered" evidence="1">
    <location>
        <begin position="105"/>
        <end position="126"/>
    </location>
</feature>
<evidence type="ECO:0000256" key="1">
    <source>
        <dbReference type="SAM" id="MobiDB-lite"/>
    </source>
</evidence>
<feature type="compositionally biased region" description="Acidic residues" evidence="1">
    <location>
        <begin position="117"/>
        <end position="126"/>
    </location>
</feature>
<gene>
    <name evidence="2" type="ORF">Sradi_0461200</name>
</gene>
<comment type="caution">
    <text evidence="2">The sequence shown here is derived from an EMBL/GenBank/DDBJ whole genome shotgun (WGS) entry which is preliminary data.</text>
</comment>